<dbReference type="OrthoDB" id="10293944at2759"/>
<name>A0A6A3HLI3_9STRA</name>
<comment type="caution">
    <text evidence="2">The sequence shown here is derived from an EMBL/GenBank/DDBJ whole genome shotgun (WGS) entry which is preliminary data.</text>
</comment>
<evidence type="ECO:0000313" key="1">
    <source>
        <dbReference type="EMBL" id="KAE8969583.1"/>
    </source>
</evidence>
<dbReference type="AlphaFoldDB" id="A0A6A3HLI3"/>
<accession>A0A6A3HLI3</accession>
<protein>
    <submittedName>
        <fullName evidence="2">Uncharacterized protein</fullName>
    </submittedName>
</protein>
<sequence>MSKKLLDSLLTDIKAGDQATVDNHLATLSDEQLNELFAQVHPNKALGTASSERFVPGSVCNLREKYLKKLITTAMTKKVSGPPPSPLPEGFNKDLIDGAELAKMHRRRFPKSKAQSYKNMDSELSEDDLCEAVPEQSAQQRVVIDRFLERLFRFDPDLHRQADGQSFVGDPVHTDVSLLEGTDVAYDNIPPNDTHSRFNSYYEINYEALRVATQQIYNVKPDLEHAKIVYNVVDSQAEVNAFIHKYGSSSKSDIEKDGALGEELLKNRVKSKKVKAEKVFGKDSPAFDA</sequence>
<dbReference type="EMBL" id="QXFU01004191">
    <property type="protein sequence ID" value="KAE8970177.1"/>
    <property type="molecule type" value="Genomic_DNA"/>
</dbReference>
<evidence type="ECO:0000313" key="4">
    <source>
        <dbReference type="Proteomes" id="UP000435112"/>
    </source>
</evidence>
<dbReference type="EMBL" id="QXFV01004447">
    <property type="protein sequence ID" value="KAE8969583.1"/>
    <property type="molecule type" value="Genomic_DNA"/>
</dbReference>
<organism evidence="2 4">
    <name type="scientific">Phytophthora rubi</name>
    <dbReference type="NCBI Taxonomy" id="129364"/>
    <lineage>
        <taxon>Eukaryota</taxon>
        <taxon>Sar</taxon>
        <taxon>Stramenopiles</taxon>
        <taxon>Oomycota</taxon>
        <taxon>Peronosporomycetes</taxon>
        <taxon>Peronosporales</taxon>
        <taxon>Peronosporaceae</taxon>
        <taxon>Phytophthora</taxon>
    </lineage>
</organism>
<evidence type="ECO:0000313" key="2">
    <source>
        <dbReference type="EMBL" id="KAE8970177.1"/>
    </source>
</evidence>
<dbReference type="Proteomes" id="UP000429607">
    <property type="component" value="Unassembled WGS sequence"/>
</dbReference>
<gene>
    <name evidence="1" type="ORF">PR001_g27459</name>
    <name evidence="2" type="ORF">PR002_g27197</name>
</gene>
<dbReference type="Proteomes" id="UP000435112">
    <property type="component" value="Unassembled WGS sequence"/>
</dbReference>
<proteinExistence type="predicted"/>
<reference evidence="3 4" key="1">
    <citation type="submission" date="2018-09" db="EMBL/GenBank/DDBJ databases">
        <title>Genomic investigation of the strawberry pathogen Phytophthora fragariae indicates pathogenicity is determined by transcriptional variation in three key races.</title>
        <authorList>
            <person name="Adams T.M."/>
            <person name="Armitage A.D."/>
            <person name="Sobczyk M.K."/>
            <person name="Bates H.J."/>
            <person name="Dunwell J.M."/>
            <person name="Nellist C.F."/>
            <person name="Harrison R.J."/>
        </authorList>
    </citation>
    <scope>NUCLEOTIDE SEQUENCE [LARGE SCALE GENOMIC DNA]</scope>
    <source>
        <strain evidence="1 3">SCRP249</strain>
        <strain evidence="2 4">SCRP324</strain>
    </source>
</reference>
<evidence type="ECO:0000313" key="3">
    <source>
        <dbReference type="Proteomes" id="UP000429607"/>
    </source>
</evidence>